<protein>
    <submittedName>
        <fullName evidence="1">Uncharacterized protein</fullName>
    </submittedName>
</protein>
<sequence length="169" mass="19389">MDAVEQAQKTCHWDKSVDGYIEELDGREFWQDGQLDSEFQTLYNDLHYCMFTQGYTTKNTLKQLIPLMVKLAADQINQTTPLNISEEVRLDSAANKANELQLTHTLIEDEIDDIDVPRFTSLYQTVVLNNVCNAEQSKKLLRNGVVFSYSYYDRNGQFVADLKVSEGDC</sequence>
<evidence type="ECO:0000313" key="2">
    <source>
        <dbReference type="Proteomes" id="UP000094936"/>
    </source>
</evidence>
<dbReference type="Gene3D" id="3.30.300.250">
    <property type="match status" value="1"/>
</dbReference>
<gene>
    <name evidence="1" type="ORF">A8L45_11750</name>
</gene>
<dbReference type="STRING" id="1080227.A8L45_11750"/>
<comment type="caution">
    <text evidence="1">The sequence shown here is derived from an EMBL/GenBank/DDBJ whole genome shotgun (WGS) entry which is preliminary data.</text>
</comment>
<name>A0A1C3EIP4_9GAMM</name>
<proteinExistence type="predicted"/>
<reference evidence="1 2" key="1">
    <citation type="submission" date="2016-05" db="EMBL/GenBank/DDBJ databases">
        <title>Genomic Taxonomy of the Vibrionaceae.</title>
        <authorList>
            <person name="Gomez-Gil B."/>
            <person name="Enciso-Ibarra J."/>
        </authorList>
    </citation>
    <scope>NUCLEOTIDE SEQUENCE [LARGE SCALE GENOMIC DNA]</scope>
    <source>
        <strain evidence="1 2">CAIM 1920</strain>
    </source>
</reference>
<keyword evidence="2" id="KW-1185">Reference proteome</keyword>
<organism evidence="1 2">
    <name type="scientific">Veronia pacifica</name>
    <dbReference type="NCBI Taxonomy" id="1080227"/>
    <lineage>
        <taxon>Bacteria</taxon>
        <taxon>Pseudomonadati</taxon>
        <taxon>Pseudomonadota</taxon>
        <taxon>Gammaproteobacteria</taxon>
        <taxon>Vibrionales</taxon>
        <taxon>Vibrionaceae</taxon>
        <taxon>Veronia</taxon>
    </lineage>
</organism>
<dbReference type="AlphaFoldDB" id="A0A1C3EIP4"/>
<dbReference type="Proteomes" id="UP000094936">
    <property type="component" value="Unassembled WGS sequence"/>
</dbReference>
<evidence type="ECO:0000313" key="1">
    <source>
        <dbReference type="EMBL" id="ODA33104.1"/>
    </source>
</evidence>
<accession>A0A1C3EIP4</accession>
<dbReference type="EMBL" id="LYBM01000019">
    <property type="protein sequence ID" value="ODA33104.1"/>
    <property type="molecule type" value="Genomic_DNA"/>
</dbReference>